<proteinExistence type="inferred from homology"/>
<dbReference type="Gene3D" id="1.10.540.10">
    <property type="entry name" value="Acyl-CoA dehydrogenase/oxidase, N-terminal domain"/>
    <property type="match status" value="1"/>
</dbReference>
<dbReference type="InterPro" id="IPR013786">
    <property type="entry name" value="AcylCoA_DH/ox_N"/>
</dbReference>
<feature type="domain" description="Acyl-CoA oxidase/dehydrogenase middle" evidence="7">
    <location>
        <begin position="121"/>
        <end position="211"/>
    </location>
</feature>
<dbReference type="PANTHER" id="PTHR43884">
    <property type="entry name" value="ACYL-COA DEHYDROGENASE"/>
    <property type="match status" value="1"/>
</dbReference>
<evidence type="ECO:0000256" key="3">
    <source>
        <dbReference type="ARBA" id="ARBA00022630"/>
    </source>
</evidence>
<reference evidence="9 10" key="1">
    <citation type="submission" date="2021-03" db="EMBL/GenBank/DDBJ databases">
        <title>Genomic Encyclopedia of Type Strains, Phase IV (KMG-IV): sequencing the most valuable type-strain genomes for metagenomic binning, comparative biology and taxonomic classification.</title>
        <authorList>
            <person name="Goeker M."/>
        </authorList>
    </citation>
    <scope>NUCLEOTIDE SEQUENCE [LARGE SCALE GENOMIC DNA]</scope>
    <source>
        <strain evidence="9 10">DSM 21292</strain>
    </source>
</reference>
<dbReference type="Pfam" id="PF00441">
    <property type="entry name" value="Acyl-CoA_dh_1"/>
    <property type="match status" value="1"/>
</dbReference>
<keyword evidence="3 5" id="KW-0285">Flavoprotein</keyword>
<evidence type="ECO:0000256" key="4">
    <source>
        <dbReference type="ARBA" id="ARBA00022827"/>
    </source>
</evidence>
<keyword evidence="5" id="KW-0560">Oxidoreductase</keyword>
<dbReference type="Proteomes" id="UP000810207">
    <property type="component" value="Unassembled WGS sequence"/>
</dbReference>
<dbReference type="SUPFAM" id="SSF56645">
    <property type="entry name" value="Acyl-CoA dehydrogenase NM domain-like"/>
    <property type="match status" value="1"/>
</dbReference>
<dbReference type="InterPro" id="IPR046373">
    <property type="entry name" value="Acyl-CoA_Oxase/DH_mid-dom_sf"/>
</dbReference>
<evidence type="ECO:0000313" key="10">
    <source>
        <dbReference type="Proteomes" id="UP000810207"/>
    </source>
</evidence>
<protein>
    <submittedName>
        <fullName evidence="9">Alkylation response protein AidB-like acyl-CoA dehydrogenase</fullName>
    </submittedName>
</protein>
<gene>
    <name evidence="9" type="ORF">J2Z28_002394</name>
</gene>
<evidence type="ECO:0000259" key="6">
    <source>
        <dbReference type="Pfam" id="PF00441"/>
    </source>
</evidence>
<comment type="cofactor">
    <cofactor evidence="1 5">
        <name>FAD</name>
        <dbReference type="ChEBI" id="CHEBI:57692"/>
    </cofactor>
</comment>
<dbReference type="InterPro" id="IPR009075">
    <property type="entry name" value="AcylCo_DH/oxidase_C"/>
</dbReference>
<evidence type="ECO:0000259" key="8">
    <source>
        <dbReference type="Pfam" id="PF02771"/>
    </source>
</evidence>
<feature type="domain" description="Acyl-CoA dehydrogenase/oxidase C-terminal" evidence="6">
    <location>
        <begin position="228"/>
        <end position="371"/>
    </location>
</feature>
<dbReference type="InterPro" id="IPR036250">
    <property type="entry name" value="AcylCo_DH-like_C"/>
</dbReference>
<feature type="domain" description="Acyl-CoA dehydrogenase/oxidase N-terminal" evidence="8">
    <location>
        <begin position="7"/>
        <end position="116"/>
    </location>
</feature>
<dbReference type="InterPro" id="IPR006091">
    <property type="entry name" value="Acyl-CoA_Oxase/DH_mid-dom"/>
</dbReference>
<dbReference type="PANTHER" id="PTHR43884:SF12">
    <property type="entry name" value="ISOVALERYL-COA DEHYDROGENASE, MITOCHONDRIAL-RELATED"/>
    <property type="match status" value="1"/>
</dbReference>
<keyword evidence="4 5" id="KW-0274">FAD</keyword>
<dbReference type="Pfam" id="PF02770">
    <property type="entry name" value="Acyl-CoA_dh_M"/>
    <property type="match status" value="1"/>
</dbReference>
<dbReference type="InterPro" id="IPR009100">
    <property type="entry name" value="AcylCoA_DH/oxidase_NM_dom_sf"/>
</dbReference>
<evidence type="ECO:0000313" key="9">
    <source>
        <dbReference type="EMBL" id="MBP2245776.1"/>
    </source>
</evidence>
<evidence type="ECO:0000256" key="2">
    <source>
        <dbReference type="ARBA" id="ARBA00009347"/>
    </source>
</evidence>
<evidence type="ECO:0000256" key="5">
    <source>
        <dbReference type="RuleBase" id="RU362125"/>
    </source>
</evidence>
<organism evidence="9 10">
    <name type="scientific">Paenibacillus xylanexedens</name>
    <dbReference type="NCBI Taxonomy" id="528191"/>
    <lineage>
        <taxon>Bacteria</taxon>
        <taxon>Bacillati</taxon>
        <taxon>Bacillota</taxon>
        <taxon>Bacilli</taxon>
        <taxon>Bacillales</taxon>
        <taxon>Paenibacillaceae</taxon>
        <taxon>Paenibacillus</taxon>
    </lineage>
</organism>
<dbReference type="SUPFAM" id="SSF47203">
    <property type="entry name" value="Acyl-CoA dehydrogenase C-terminal domain-like"/>
    <property type="match status" value="1"/>
</dbReference>
<name>A0ABS4RSB7_PAEXY</name>
<sequence>MKVELNAEQLMWQEQFKDFVDSEIIPYASLNDSEERIHPELLAKITEAGYLGSMLPKEYGGMELDNITIGILNEEVGRGCSSVRSLLTVQGMVGLAILRWGTEQQRQYWLPALATGTTLGSFGLTEPSVGSDAKSIETTAVLDGDEYILNGHKKWITMGQLADVFLILAQCENKPTAFIVERDSIGFSVEPMSGLLGARASMIAELKMDSCRIPKENLLGQVGTGLSHVALPCLDYGRYTIACGCVGLAKACLDASVHYANSRIQFGRAIRENQMIQKMITEMSVNMKAARMLCYRAGYLRDVGDPESIMETWTAKYFASTMVNKVASDAVQIHGANGCHRDYPVERYYRDARINEIIEGTTQMHEILIATQEVVTHRREIRRSNKAEKVKDSANRNV</sequence>
<evidence type="ECO:0000256" key="1">
    <source>
        <dbReference type="ARBA" id="ARBA00001974"/>
    </source>
</evidence>
<keyword evidence="10" id="KW-1185">Reference proteome</keyword>
<dbReference type="PIRSF" id="PIRSF016578">
    <property type="entry name" value="HsaA"/>
    <property type="match status" value="1"/>
</dbReference>
<dbReference type="RefSeq" id="WP_100529147.1">
    <property type="nucleotide sequence ID" value="NZ_CBCSLC010000026.1"/>
</dbReference>
<dbReference type="Gene3D" id="2.40.110.10">
    <property type="entry name" value="Butyryl-CoA Dehydrogenase, subunit A, domain 2"/>
    <property type="match status" value="1"/>
</dbReference>
<evidence type="ECO:0000259" key="7">
    <source>
        <dbReference type="Pfam" id="PF02770"/>
    </source>
</evidence>
<comment type="caution">
    <text evidence="9">The sequence shown here is derived from an EMBL/GenBank/DDBJ whole genome shotgun (WGS) entry which is preliminary data.</text>
</comment>
<dbReference type="EMBL" id="JAGIKV010000007">
    <property type="protein sequence ID" value="MBP2245776.1"/>
    <property type="molecule type" value="Genomic_DNA"/>
</dbReference>
<dbReference type="InterPro" id="IPR037069">
    <property type="entry name" value="AcylCoA_DH/ox_N_sf"/>
</dbReference>
<accession>A0ABS4RSB7</accession>
<comment type="similarity">
    <text evidence="2 5">Belongs to the acyl-CoA dehydrogenase family.</text>
</comment>
<dbReference type="Gene3D" id="1.20.140.10">
    <property type="entry name" value="Butyryl-CoA Dehydrogenase, subunit A, domain 3"/>
    <property type="match status" value="1"/>
</dbReference>
<dbReference type="Pfam" id="PF02771">
    <property type="entry name" value="Acyl-CoA_dh_N"/>
    <property type="match status" value="1"/>
</dbReference>